<dbReference type="RefSeq" id="WP_015258958.1">
    <property type="nucleotide sequence ID" value="NC_019902.2"/>
</dbReference>
<keyword evidence="1" id="KW-1133">Transmembrane helix</keyword>
<keyword evidence="3" id="KW-1185">Reference proteome</keyword>
<evidence type="ECO:0000313" key="3">
    <source>
        <dbReference type="Proteomes" id="UP000010809"/>
    </source>
</evidence>
<protein>
    <submittedName>
        <fullName evidence="2">Cytochrome c oxidase subunit CcoQ</fullName>
        <ecNumber evidence="2">1.9.3.1</ecNumber>
    </submittedName>
</protein>
<name>L0DXY5_THIND</name>
<organism evidence="2 3">
    <name type="scientific">Thioalkalivibrio nitratireducens (strain DSM 14787 / UNIQEM 213 / ALEN2)</name>
    <dbReference type="NCBI Taxonomy" id="1255043"/>
    <lineage>
        <taxon>Bacteria</taxon>
        <taxon>Pseudomonadati</taxon>
        <taxon>Pseudomonadota</taxon>
        <taxon>Gammaproteobacteria</taxon>
        <taxon>Chromatiales</taxon>
        <taxon>Ectothiorhodospiraceae</taxon>
        <taxon>Thioalkalivibrio</taxon>
    </lineage>
</organism>
<evidence type="ECO:0000256" key="1">
    <source>
        <dbReference type="SAM" id="Phobius"/>
    </source>
</evidence>
<feature type="transmembrane region" description="Helical" evidence="1">
    <location>
        <begin position="6"/>
        <end position="26"/>
    </location>
</feature>
<dbReference type="STRING" id="1255043.TVNIR_2179"/>
<gene>
    <name evidence="2" type="ordered locus">TVNIR_2179</name>
</gene>
<dbReference type="GO" id="GO:0016491">
    <property type="term" value="F:oxidoreductase activity"/>
    <property type="evidence" value="ECO:0007669"/>
    <property type="project" value="UniProtKB-KW"/>
</dbReference>
<evidence type="ECO:0000313" key="2">
    <source>
        <dbReference type="EMBL" id="AGA33835.1"/>
    </source>
</evidence>
<dbReference type="Proteomes" id="UP000010809">
    <property type="component" value="Chromosome"/>
</dbReference>
<dbReference type="CDD" id="cd01324">
    <property type="entry name" value="cbb3_Oxidase_CcoQ"/>
    <property type="match status" value="1"/>
</dbReference>
<dbReference type="AlphaFoldDB" id="L0DXY5"/>
<keyword evidence="1" id="KW-0812">Transmembrane</keyword>
<dbReference type="eggNOG" id="COG4736">
    <property type="taxonomic scope" value="Bacteria"/>
</dbReference>
<proteinExistence type="predicted"/>
<dbReference type="EMBL" id="CP003989">
    <property type="protein sequence ID" value="AGA33835.1"/>
    <property type="molecule type" value="Genomic_DNA"/>
</dbReference>
<dbReference type="KEGG" id="tni:TVNIR_2179"/>
<dbReference type="HOGENOM" id="CLU_192294_2_1_6"/>
<keyword evidence="2" id="KW-0560">Oxidoreductase</keyword>
<sequence>MSFGVIHGLMTVLLIILFVGIVWWAFSRRNKERFEEAANLPFADDEHHPAPKRSHEGDKK</sequence>
<dbReference type="OrthoDB" id="6402501at2"/>
<dbReference type="Pfam" id="PF05545">
    <property type="entry name" value="FixQ"/>
    <property type="match status" value="1"/>
</dbReference>
<accession>L0DXY5</accession>
<dbReference type="EC" id="1.9.3.1" evidence="2"/>
<dbReference type="InterPro" id="IPR008621">
    <property type="entry name" value="Cbb3-typ_cyt_oxidase_comp"/>
</dbReference>
<reference evidence="2" key="1">
    <citation type="submission" date="2015-12" db="EMBL/GenBank/DDBJ databases">
        <authorList>
            <person name="Tikhonova T.V."/>
            <person name="Pavlov A.R."/>
            <person name="Beletsky A.V."/>
            <person name="Mardanov A.V."/>
            <person name="Sorokin D.Y."/>
            <person name="Ravin N.V."/>
            <person name="Popov V.O."/>
        </authorList>
    </citation>
    <scope>NUCLEOTIDE SEQUENCE</scope>
    <source>
        <strain evidence="2">DSM 14787</strain>
    </source>
</reference>
<keyword evidence="1" id="KW-0472">Membrane</keyword>
<dbReference type="PATRIC" id="fig|1255043.3.peg.2198"/>